<dbReference type="AlphaFoldDB" id="A0AAE5BUE8"/>
<evidence type="ECO:0000259" key="1">
    <source>
        <dbReference type="Pfam" id="PF09356"/>
    </source>
</evidence>
<sequence>MSARDDLLTHLGTGISTVSTCWAVTRKDGLVLGFTDHDRDLTFEGVTFKAASGMTARTLQQTNGLSVDNTEAMGALSDAAVTEEDLIAGRFDGAEVESWIVNWQDVSQRMKSFRGAFGEVVRSSGAFRAELRGLADQLNQVQGLSYQRSCSAVLGDGRCRFDLDQAGFSLETVILGIESPGVYRIARAPSITEGWFDRGRARMLSGGSEGLVGLVKFDRDDVATRRIELWVDFGVAPVVGDVIRLEAGCDKMAATCRGKFNNFLNFRGFPHIPGEDWMTSYPISSGANDGESLFK</sequence>
<keyword evidence="3" id="KW-1185">Reference proteome</keyword>
<evidence type="ECO:0000313" key="2">
    <source>
        <dbReference type="EMBL" id="NBZ86028.1"/>
    </source>
</evidence>
<feature type="domain" description="Bacteriophage phiJL001 Gp84 C-terminal" evidence="1">
    <location>
        <begin position="194"/>
        <end position="276"/>
    </location>
</feature>
<dbReference type="Proteomes" id="UP001193501">
    <property type="component" value="Unassembled WGS sequence"/>
</dbReference>
<dbReference type="InterPro" id="IPR011928">
    <property type="entry name" value="Phage_phiJL001_Gp84"/>
</dbReference>
<evidence type="ECO:0000313" key="3">
    <source>
        <dbReference type="Proteomes" id="UP001193501"/>
    </source>
</evidence>
<name>A0AAE5BUE8_9RHOB</name>
<dbReference type="RefSeq" id="WP_168772838.1">
    <property type="nucleotide sequence ID" value="NZ_JAABNR010000001.1"/>
</dbReference>
<comment type="caution">
    <text evidence="2">The sequence shown here is derived from an EMBL/GenBank/DDBJ whole genome shotgun (WGS) entry which is preliminary data.</text>
</comment>
<dbReference type="NCBIfam" id="TIGR02218">
    <property type="entry name" value="phg_TIGR02218"/>
    <property type="match status" value="1"/>
</dbReference>
<dbReference type="Pfam" id="PF09356">
    <property type="entry name" value="Phage_BR0599"/>
    <property type="match status" value="1"/>
</dbReference>
<dbReference type="InterPro" id="IPR018964">
    <property type="entry name" value="Phage_phiJL001_Gp84_C"/>
</dbReference>
<accession>A0AAE5BUE8</accession>
<dbReference type="EMBL" id="JAABNR010000001">
    <property type="protein sequence ID" value="NBZ86028.1"/>
    <property type="molecule type" value="Genomic_DNA"/>
</dbReference>
<proteinExistence type="predicted"/>
<dbReference type="Pfam" id="PF09931">
    <property type="entry name" value="Phage_phiJL001_Gp84_N"/>
    <property type="match status" value="1"/>
</dbReference>
<gene>
    <name evidence="2" type="ORF">GV832_00400</name>
</gene>
<protein>
    <submittedName>
        <fullName evidence="2">DUF2163 domain-containing protein</fullName>
    </submittedName>
</protein>
<organism evidence="2 3">
    <name type="scientific">Stagnihabitans tardus</name>
    <dbReference type="NCBI Taxonomy" id="2699202"/>
    <lineage>
        <taxon>Bacteria</taxon>
        <taxon>Pseudomonadati</taxon>
        <taxon>Pseudomonadota</taxon>
        <taxon>Alphaproteobacteria</taxon>
        <taxon>Rhodobacterales</taxon>
        <taxon>Paracoccaceae</taxon>
        <taxon>Stagnihabitans</taxon>
    </lineage>
</organism>
<reference evidence="2" key="1">
    <citation type="submission" date="2020-01" db="EMBL/GenBank/DDBJ databases">
        <authorList>
            <person name="Chen W.-M."/>
        </authorList>
    </citation>
    <scope>NUCLEOTIDE SEQUENCE</scope>
    <source>
        <strain evidence="2">CYK-10</strain>
    </source>
</reference>